<proteinExistence type="predicted"/>
<feature type="domain" description="DAGKc" evidence="1">
    <location>
        <begin position="4"/>
        <end position="84"/>
    </location>
</feature>
<dbReference type="Proteomes" id="UP000824200">
    <property type="component" value="Unassembled WGS sequence"/>
</dbReference>
<dbReference type="Pfam" id="PF00781">
    <property type="entry name" value="DAGK_cat"/>
    <property type="match status" value="1"/>
</dbReference>
<evidence type="ECO:0000313" key="3">
    <source>
        <dbReference type="Proteomes" id="UP000824200"/>
    </source>
</evidence>
<evidence type="ECO:0000259" key="1">
    <source>
        <dbReference type="Pfam" id="PF00781"/>
    </source>
</evidence>
<protein>
    <recommendedName>
        <fullName evidence="1">DAGKc domain-containing protein</fullName>
    </recommendedName>
</protein>
<dbReference type="InterPro" id="IPR017438">
    <property type="entry name" value="ATP-NAD_kinase_N"/>
</dbReference>
<dbReference type="InterPro" id="IPR016064">
    <property type="entry name" value="NAD/diacylglycerol_kinase_sf"/>
</dbReference>
<reference evidence="2" key="1">
    <citation type="submission" date="2020-10" db="EMBL/GenBank/DDBJ databases">
        <authorList>
            <person name="Gilroy R."/>
        </authorList>
    </citation>
    <scope>NUCLEOTIDE SEQUENCE</scope>
    <source>
        <strain evidence="2">CHK121-14286</strain>
    </source>
</reference>
<dbReference type="InterPro" id="IPR001206">
    <property type="entry name" value="Diacylglycerol_kinase_cat_dom"/>
</dbReference>
<sequence length="290" mass="33118">MKCVIIVNSLSGNSMLVDVKGLTEVFGEDADIIYIKEDTVLKDLSAYQRIVACGGDGTLNSVINCKLSPSAQLFYLPYGTFNESQHNATQSPRLTELGKIGKRYFSYVCAAGIFTPLGYTVSPEKKKRYKRWAYFSKILKEYRVHRIKAQFSLDGKPFEGEYALLMAIDSQRCFGFKFNKMYRQNDGLLHFLAIKAPSKNGFLGAVQLFFPLFRTFFVGFNKPHFSKNIIFCPVKNVPLNVERTDFNVDGEKITVEGKTEIKVSHCRYKLEIVNRAQWQQMQKQLKTSND</sequence>
<dbReference type="EMBL" id="DVHL01000011">
    <property type="protein sequence ID" value="HIR65509.1"/>
    <property type="molecule type" value="Genomic_DNA"/>
</dbReference>
<name>A0A9D1J7C8_9BACT</name>
<dbReference type="Gene3D" id="2.60.200.40">
    <property type="match status" value="1"/>
</dbReference>
<dbReference type="Gene3D" id="3.40.50.10330">
    <property type="entry name" value="Probable inorganic polyphosphate/atp-NAD kinase, domain 1"/>
    <property type="match status" value="1"/>
</dbReference>
<reference evidence="2" key="2">
    <citation type="journal article" date="2021" name="PeerJ">
        <title>Extensive microbial diversity within the chicken gut microbiome revealed by metagenomics and culture.</title>
        <authorList>
            <person name="Gilroy R."/>
            <person name="Ravi A."/>
            <person name="Getino M."/>
            <person name="Pursley I."/>
            <person name="Horton D.L."/>
            <person name="Alikhan N.F."/>
            <person name="Baker D."/>
            <person name="Gharbi K."/>
            <person name="Hall N."/>
            <person name="Watson M."/>
            <person name="Adriaenssens E.M."/>
            <person name="Foster-Nyarko E."/>
            <person name="Jarju S."/>
            <person name="Secka A."/>
            <person name="Antonio M."/>
            <person name="Oren A."/>
            <person name="Chaudhuri R.R."/>
            <person name="La Ragione R."/>
            <person name="Hildebrand F."/>
            <person name="Pallen M.J."/>
        </authorList>
    </citation>
    <scope>NUCLEOTIDE SEQUENCE</scope>
    <source>
        <strain evidence="2">CHK121-14286</strain>
    </source>
</reference>
<dbReference type="SUPFAM" id="SSF111331">
    <property type="entry name" value="NAD kinase/diacylglycerol kinase-like"/>
    <property type="match status" value="1"/>
</dbReference>
<dbReference type="GO" id="GO:0016301">
    <property type="term" value="F:kinase activity"/>
    <property type="evidence" value="ECO:0007669"/>
    <property type="project" value="InterPro"/>
</dbReference>
<comment type="caution">
    <text evidence="2">The sequence shown here is derived from an EMBL/GenBank/DDBJ whole genome shotgun (WGS) entry which is preliminary data.</text>
</comment>
<dbReference type="AlphaFoldDB" id="A0A9D1J7C8"/>
<evidence type="ECO:0000313" key="2">
    <source>
        <dbReference type="EMBL" id="HIR65509.1"/>
    </source>
</evidence>
<gene>
    <name evidence="2" type="ORF">IAC95_01265</name>
</gene>
<organism evidence="2 3">
    <name type="scientific">Candidatus Fimimonas gallinarum</name>
    <dbReference type="NCBI Taxonomy" id="2840821"/>
    <lineage>
        <taxon>Bacteria</taxon>
        <taxon>Pseudomonadati</taxon>
        <taxon>Myxococcota</taxon>
        <taxon>Myxococcia</taxon>
        <taxon>Myxococcales</taxon>
        <taxon>Cystobacterineae</taxon>
        <taxon>Myxococcaceae</taxon>
        <taxon>Myxococcaceae incertae sedis</taxon>
        <taxon>Candidatus Fimimonas</taxon>
    </lineage>
</organism>
<accession>A0A9D1J7C8</accession>